<proteinExistence type="predicted"/>
<keyword evidence="3" id="KW-1185">Reference proteome</keyword>
<name>A0A6J5FZP3_9BURK</name>
<dbReference type="RefSeq" id="WP_175159757.1">
    <property type="nucleotide sequence ID" value="NZ_CADIKI010000006.1"/>
</dbReference>
<protein>
    <submittedName>
        <fullName evidence="2">Uncharacterized protein</fullName>
    </submittedName>
</protein>
<dbReference type="AlphaFoldDB" id="A0A6J5FZP3"/>
<accession>A0A6J5FZP3</accession>
<keyword evidence="1" id="KW-0812">Transmembrane</keyword>
<sequence>MFHDPIQIPALIELTLLAVVLIFVSVVRARRRRQRLRNGADAGTNPGR</sequence>
<evidence type="ECO:0000256" key="1">
    <source>
        <dbReference type="SAM" id="Phobius"/>
    </source>
</evidence>
<keyword evidence="1" id="KW-0472">Membrane</keyword>
<keyword evidence="1" id="KW-1133">Transmembrane helix</keyword>
<gene>
    <name evidence="2" type="ORF">LMG27177_02381</name>
</gene>
<dbReference type="EMBL" id="CADIKI010000006">
    <property type="protein sequence ID" value="CAB3788265.1"/>
    <property type="molecule type" value="Genomic_DNA"/>
</dbReference>
<dbReference type="Proteomes" id="UP000494252">
    <property type="component" value="Unassembled WGS sequence"/>
</dbReference>
<feature type="transmembrane region" description="Helical" evidence="1">
    <location>
        <begin position="6"/>
        <end position="27"/>
    </location>
</feature>
<evidence type="ECO:0000313" key="2">
    <source>
        <dbReference type="EMBL" id="CAB3788265.1"/>
    </source>
</evidence>
<organism evidence="2 3">
    <name type="scientific">Paraburkholderia fynbosensis</name>
    <dbReference type="NCBI Taxonomy" id="1200993"/>
    <lineage>
        <taxon>Bacteria</taxon>
        <taxon>Pseudomonadati</taxon>
        <taxon>Pseudomonadota</taxon>
        <taxon>Betaproteobacteria</taxon>
        <taxon>Burkholderiales</taxon>
        <taxon>Burkholderiaceae</taxon>
        <taxon>Paraburkholderia</taxon>
    </lineage>
</organism>
<evidence type="ECO:0000313" key="3">
    <source>
        <dbReference type="Proteomes" id="UP000494252"/>
    </source>
</evidence>
<reference evidence="2 3" key="1">
    <citation type="submission" date="2020-04" db="EMBL/GenBank/DDBJ databases">
        <authorList>
            <person name="De Canck E."/>
        </authorList>
    </citation>
    <scope>NUCLEOTIDE SEQUENCE [LARGE SCALE GENOMIC DNA]</scope>
    <source>
        <strain evidence="2 3">LMG 27177</strain>
    </source>
</reference>